<dbReference type="EMBL" id="JADCNL010000005">
    <property type="protein sequence ID" value="KAG0480445.1"/>
    <property type="molecule type" value="Genomic_DNA"/>
</dbReference>
<protein>
    <recommendedName>
        <fullName evidence="2">Synergin gamma C-terminal domain-containing protein</fullName>
    </recommendedName>
</protein>
<evidence type="ECO:0000313" key="3">
    <source>
        <dbReference type="EMBL" id="KAG0480445.1"/>
    </source>
</evidence>
<gene>
    <name evidence="3" type="ORF">HPP92_011303</name>
</gene>
<dbReference type="Proteomes" id="UP000636800">
    <property type="component" value="Chromosome 5"/>
</dbReference>
<feature type="compositionally biased region" description="Basic and acidic residues" evidence="1">
    <location>
        <begin position="18"/>
        <end position="34"/>
    </location>
</feature>
<feature type="domain" description="Synergin gamma C-terminal" evidence="2">
    <location>
        <begin position="182"/>
        <end position="373"/>
    </location>
</feature>
<dbReference type="InterPro" id="IPR059024">
    <property type="entry name" value="SYNRG_C"/>
</dbReference>
<feature type="compositionally biased region" description="Basic and acidic residues" evidence="1">
    <location>
        <begin position="1"/>
        <end position="10"/>
    </location>
</feature>
<proteinExistence type="predicted"/>
<dbReference type="Pfam" id="PF25999">
    <property type="entry name" value="SYNRG_C"/>
    <property type="match status" value="1"/>
</dbReference>
<keyword evidence="4" id="KW-1185">Reference proteome</keyword>
<evidence type="ECO:0000259" key="2">
    <source>
        <dbReference type="Pfam" id="PF25999"/>
    </source>
</evidence>
<dbReference type="AlphaFoldDB" id="A0A835V1N9"/>
<dbReference type="PANTHER" id="PTHR35701:SF1">
    <property type="entry name" value="OS11G0148400 PROTEIN"/>
    <property type="match status" value="1"/>
</dbReference>
<sequence>MAGSQVKEEKDDFDEGGWEFKDAFSADSGTKSDEVSEDSTGLGLEAAAEESTASQIVVNRLETGWNDFVCFETNGQEGGHTAASTDPEEPAMMSHGQSRSVSSMYVHDLVSCFDNGNVSIVKNEFKTEFRENAIANGSEEAVPDDQAEVLHLPGKNVTEDDSNGSLKLFASPSVQQILQSASREHQLLYINAWCKLAQFCAKELQHGAKIWREALEDDICIELLSKGSKYFLALGEIYRVSRILKASASFYMPWLLTDRKDASELISCLEECNKAWTNSGLDKVLSSLCNSDELDDKNLAKSLLESIRLIDKAVVPTFEDLAIPLNPSACRFSLLPFGMLPVDIKKDVWNGHWYFTKLVNLWANLVASDPPELPWSSTTSGSNWDLY</sequence>
<comment type="caution">
    <text evidence="3">The sequence shown here is derived from an EMBL/GenBank/DDBJ whole genome shotgun (WGS) entry which is preliminary data.</text>
</comment>
<dbReference type="PANTHER" id="PTHR35701">
    <property type="entry name" value="OS11G0148400 PROTEIN"/>
    <property type="match status" value="1"/>
</dbReference>
<name>A0A835V1N9_VANPL</name>
<feature type="region of interest" description="Disordered" evidence="1">
    <location>
        <begin position="76"/>
        <end position="95"/>
    </location>
</feature>
<evidence type="ECO:0000313" key="4">
    <source>
        <dbReference type="Proteomes" id="UP000636800"/>
    </source>
</evidence>
<reference evidence="3 4" key="1">
    <citation type="journal article" date="2020" name="Nat. Food">
        <title>A phased Vanilla planifolia genome enables genetic improvement of flavour and production.</title>
        <authorList>
            <person name="Hasing T."/>
            <person name="Tang H."/>
            <person name="Brym M."/>
            <person name="Khazi F."/>
            <person name="Huang T."/>
            <person name="Chambers A.H."/>
        </authorList>
    </citation>
    <scope>NUCLEOTIDE SEQUENCE [LARGE SCALE GENOMIC DNA]</scope>
    <source>
        <tissue evidence="3">Leaf</tissue>
    </source>
</reference>
<accession>A0A835V1N9</accession>
<dbReference type="OrthoDB" id="206201at2759"/>
<evidence type="ECO:0000256" key="1">
    <source>
        <dbReference type="SAM" id="MobiDB-lite"/>
    </source>
</evidence>
<organism evidence="3 4">
    <name type="scientific">Vanilla planifolia</name>
    <name type="common">Vanilla</name>
    <dbReference type="NCBI Taxonomy" id="51239"/>
    <lineage>
        <taxon>Eukaryota</taxon>
        <taxon>Viridiplantae</taxon>
        <taxon>Streptophyta</taxon>
        <taxon>Embryophyta</taxon>
        <taxon>Tracheophyta</taxon>
        <taxon>Spermatophyta</taxon>
        <taxon>Magnoliopsida</taxon>
        <taxon>Liliopsida</taxon>
        <taxon>Asparagales</taxon>
        <taxon>Orchidaceae</taxon>
        <taxon>Vanilloideae</taxon>
        <taxon>Vanilleae</taxon>
        <taxon>Vanilla</taxon>
    </lineage>
</organism>
<feature type="region of interest" description="Disordered" evidence="1">
    <location>
        <begin position="1"/>
        <end position="52"/>
    </location>
</feature>